<dbReference type="Gene3D" id="3.90.550.10">
    <property type="entry name" value="Spore Coat Polysaccharide Biosynthesis Protein SpsA, Chain A"/>
    <property type="match status" value="1"/>
</dbReference>
<keyword evidence="4" id="KW-1185">Reference proteome</keyword>
<reference evidence="4" key="1">
    <citation type="submission" date="2015-11" db="EMBL/GenBank/DDBJ databases">
        <authorList>
            <person name="Varghese N."/>
        </authorList>
    </citation>
    <scope>NUCLEOTIDE SEQUENCE [LARGE SCALE GENOMIC DNA]</scope>
</reference>
<dbReference type="EMBL" id="FAOO01000015">
    <property type="protein sequence ID" value="CUU07758.1"/>
    <property type="molecule type" value="Genomic_DNA"/>
</dbReference>
<feature type="transmembrane region" description="Helical" evidence="1">
    <location>
        <begin position="238"/>
        <end position="255"/>
    </location>
</feature>
<gene>
    <name evidence="3" type="ORF">JGI1_01900</name>
</gene>
<evidence type="ECO:0000313" key="3">
    <source>
        <dbReference type="EMBL" id="CUU07758.1"/>
    </source>
</evidence>
<name>A0A0S4N992_9BACT</name>
<proteinExistence type="predicted"/>
<dbReference type="CDD" id="cd00761">
    <property type="entry name" value="Glyco_tranf_GTA_type"/>
    <property type="match status" value="1"/>
</dbReference>
<evidence type="ECO:0000259" key="2">
    <source>
        <dbReference type="Pfam" id="PF00535"/>
    </source>
</evidence>
<evidence type="ECO:0000313" key="4">
    <source>
        <dbReference type="Proteomes" id="UP000320623"/>
    </source>
</evidence>
<dbReference type="Pfam" id="PF00535">
    <property type="entry name" value="Glycos_transf_2"/>
    <property type="match status" value="1"/>
</dbReference>
<dbReference type="AlphaFoldDB" id="A0A0S4N992"/>
<feature type="transmembrane region" description="Helical" evidence="1">
    <location>
        <begin position="181"/>
        <end position="201"/>
    </location>
</feature>
<keyword evidence="3" id="KW-0808">Transferase</keyword>
<evidence type="ECO:0000256" key="1">
    <source>
        <dbReference type="SAM" id="Phobius"/>
    </source>
</evidence>
<feature type="domain" description="Glycosyltransferase 2-like" evidence="2">
    <location>
        <begin position="6"/>
        <end position="157"/>
    </location>
</feature>
<keyword evidence="1" id="KW-0472">Membrane</keyword>
<dbReference type="RefSeq" id="WP_140945621.1">
    <property type="nucleotide sequence ID" value="NZ_FAOO01000015.1"/>
</dbReference>
<accession>A0A0S4N992</accession>
<dbReference type="GO" id="GO:0016758">
    <property type="term" value="F:hexosyltransferase activity"/>
    <property type="evidence" value="ECO:0007669"/>
    <property type="project" value="UniProtKB-ARBA"/>
</dbReference>
<sequence length="264" mass="30975">MKAPVSVVIPCYNCKGTIKRAVDSVWAQTWRPEEVIIVDDGSDEETKLYLRDLVKNYETGWIKLIEHDVNRGPGSARNTGWDNATQLYVAFLDSDDSWHPRKIEIQYNFMRSNPEFVITGHKVEVLKNDYTPFPEHSEKVRFRKISAKRLLFQNVFPTSSVMLKNGLPFRFEPSKKYGEDYLLWLNILLSGYSGAFIKLNLGYRYKPYYGFSGLSAKLWDMERKEINSYLKLFRESKISFFTICVVLPFSFLKYIKRVIKSLWK</sequence>
<dbReference type="SUPFAM" id="SSF53448">
    <property type="entry name" value="Nucleotide-diphospho-sugar transferases"/>
    <property type="match status" value="1"/>
</dbReference>
<dbReference type="OrthoDB" id="9801954at2"/>
<dbReference type="PANTHER" id="PTHR22916:SF3">
    <property type="entry name" value="UDP-GLCNAC:BETAGAL BETA-1,3-N-ACETYLGLUCOSAMINYLTRANSFERASE-LIKE PROTEIN 1"/>
    <property type="match status" value="1"/>
</dbReference>
<dbReference type="STRING" id="1643428.GCA_001442855_01862"/>
<keyword evidence="1" id="KW-0812">Transmembrane</keyword>
<dbReference type="InterPro" id="IPR029044">
    <property type="entry name" value="Nucleotide-diphossugar_trans"/>
</dbReference>
<organism evidence="3 4">
    <name type="scientific">Candidatus Thermokryptus mobilis</name>
    <dbReference type="NCBI Taxonomy" id="1643428"/>
    <lineage>
        <taxon>Bacteria</taxon>
        <taxon>Pseudomonadati</taxon>
        <taxon>Candidatus Kryptoniota</taxon>
        <taxon>Candidatus Thermokryptus</taxon>
    </lineage>
</organism>
<dbReference type="PANTHER" id="PTHR22916">
    <property type="entry name" value="GLYCOSYLTRANSFERASE"/>
    <property type="match status" value="1"/>
</dbReference>
<dbReference type="Proteomes" id="UP000320623">
    <property type="component" value="Unassembled WGS sequence"/>
</dbReference>
<protein>
    <submittedName>
        <fullName evidence="3">Glycosyltransferase involved in cell wall bisynthesis</fullName>
    </submittedName>
</protein>
<keyword evidence="1" id="KW-1133">Transmembrane helix</keyword>
<dbReference type="InterPro" id="IPR001173">
    <property type="entry name" value="Glyco_trans_2-like"/>
</dbReference>